<dbReference type="InterPro" id="IPR019495">
    <property type="entry name" value="EXOSC1_C"/>
</dbReference>
<dbReference type="Gene3D" id="2.40.50.140">
    <property type="entry name" value="Nucleic acid-binding proteins"/>
    <property type="match status" value="1"/>
</dbReference>
<evidence type="ECO:0000256" key="2">
    <source>
        <dbReference type="ARBA" id="ARBA00022490"/>
    </source>
</evidence>
<dbReference type="AlphaFoldDB" id="A0A7S2KFB3"/>
<dbReference type="SUPFAM" id="SSF50249">
    <property type="entry name" value="Nucleic acid-binding proteins"/>
    <property type="match status" value="1"/>
</dbReference>
<sequence>MTTTATPLPKLEQGIGSTVAPGDRLARSRITKQHKLISGPGTYVKSGQIYASVVGTLGMTSTEDGTNNEVSVTLAGNRQLASEQVLSVGQIVLGKVVRINIMQVTVEIYSQNVGMTANALSNFSSGIIRKEDVRSGASEEVEIISSYRPGDVILAKILSLGDSRRYFLTTAEADLGVVRATCASSGKEMVPISWKEMQCPVTKVKEARKCAKPRQK</sequence>
<dbReference type="SMART" id="SM00316">
    <property type="entry name" value="S1"/>
    <property type="match status" value="1"/>
</dbReference>
<dbReference type="GO" id="GO:0003723">
    <property type="term" value="F:RNA binding"/>
    <property type="evidence" value="ECO:0007669"/>
    <property type="project" value="InterPro"/>
</dbReference>
<dbReference type="Gene3D" id="2.40.50.100">
    <property type="match status" value="1"/>
</dbReference>
<proteinExistence type="predicted"/>
<dbReference type="EMBL" id="HBGY01013576">
    <property type="protein sequence ID" value="CAD9575200.1"/>
    <property type="molecule type" value="Transcribed_RNA"/>
</dbReference>
<name>A0A7S2KFB3_9STRA</name>
<evidence type="ECO:0000313" key="5">
    <source>
        <dbReference type="EMBL" id="CAD9575200.1"/>
    </source>
</evidence>
<keyword evidence="2" id="KW-0963">Cytoplasm</keyword>
<dbReference type="GO" id="GO:0005730">
    <property type="term" value="C:nucleolus"/>
    <property type="evidence" value="ECO:0007669"/>
    <property type="project" value="UniProtKB-SubCell"/>
</dbReference>
<dbReference type="InterPro" id="IPR039771">
    <property type="entry name" value="Csl4"/>
</dbReference>
<dbReference type="Pfam" id="PF14382">
    <property type="entry name" value="ECR1_N"/>
    <property type="match status" value="1"/>
</dbReference>
<dbReference type="Pfam" id="PF10447">
    <property type="entry name" value="EXOSC1"/>
    <property type="match status" value="1"/>
</dbReference>
<accession>A0A7S2KFB3</accession>
<dbReference type="GO" id="GO:0005737">
    <property type="term" value="C:cytoplasm"/>
    <property type="evidence" value="ECO:0007669"/>
    <property type="project" value="TreeGrafter"/>
</dbReference>
<gene>
    <name evidence="5" type="ORF">LDAN0321_LOCUS8753</name>
</gene>
<evidence type="ECO:0000256" key="3">
    <source>
        <dbReference type="ARBA" id="ARBA00022835"/>
    </source>
</evidence>
<comment type="subcellular location">
    <subcellularLocation>
        <location evidence="1">Nucleus</location>
        <location evidence="1">Nucleolus</location>
    </subcellularLocation>
</comment>
<dbReference type="InterPro" id="IPR025721">
    <property type="entry name" value="Exosome_cplx_N_dom"/>
</dbReference>
<dbReference type="InterPro" id="IPR012340">
    <property type="entry name" value="NA-bd_OB-fold"/>
</dbReference>
<protein>
    <recommendedName>
        <fullName evidence="4">S1 motif domain-containing protein</fullName>
    </recommendedName>
</protein>
<dbReference type="GO" id="GO:0006396">
    <property type="term" value="P:RNA processing"/>
    <property type="evidence" value="ECO:0007669"/>
    <property type="project" value="InterPro"/>
</dbReference>
<evidence type="ECO:0000259" key="4">
    <source>
        <dbReference type="PROSITE" id="PS50126"/>
    </source>
</evidence>
<dbReference type="PANTHER" id="PTHR12686:SF8">
    <property type="entry name" value="EXOSOME COMPLEX COMPONENT CSL4"/>
    <property type="match status" value="1"/>
</dbReference>
<dbReference type="SUPFAM" id="SSF110324">
    <property type="entry name" value="Ribosomal L27 protein-like"/>
    <property type="match status" value="1"/>
</dbReference>
<dbReference type="InterPro" id="IPR003029">
    <property type="entry name" value="S1_domain"/>
</dbReference>
<keyword evidence="3" id="KW-0271">Exosome</keyword>
<evidence type="ECO:0000256" key="1">
    <source>
        <dbReference type="ARBA" id="ARBA00004604"/>
    </source>
</evidence>
<dbReference type="PANTHER" id="PTHR12686">
    <property type="entry name" value="3'-5' EXORIBONUCLEASE CSL4-RELATED"/>
    <property type="match status" value="1"/>
</dbReference>
<dbReference type="PROSITE" id="PS50126">
    <property type="entry name" value="S1"/>
    <property type="match status" value="1"/>
</dbReference>
<organism evidence="5">
    <name type="scientific">Leptocylindrus danicus</name>
    <dbReference type="NCBI Taxonomy" id="163516"/>
    <lineage>
        <taxon>Eukaryota</taxon>
        <taxon>Sar</taxon>
        <taxon>Stramenopiles</taxon>
        <taxon>Ochrophyta</taxon>
        <taxon>Bacillariophyta</taxon>
        <taxon>Coscinodiscophyceae</taxon>
        <taxon>Chaetocerotophycidae</taxon>
        <taxon>Leptocylindrales</taxon>
        <taxon>Leptocylindraceae</taxon>
        <taxon>Leptocylindrus</taxon>
    </lineage>
</organism>
<feature type="domain" description="S1 motif" evidence="4">
    <location>
        <begin position="89"/>
        <end position="172"/>
    </location>
</feature>
<reference evidence="5" key="1">
    <citation type="submission" date="2021-01" db="EMBL/GenBank/DDBJ databases">
        <authorList>
            <person name="Corre E."/>
            <person name="Pelletier E."/>
            <person name="Niang G."/>
            <person name="Scheremetjew M."/>
            <person name="Finn R."/>
            <person name="Kale V."/>
            <person name="Holt S."/>
            <person name="Cochrane G."/>
            <person name="Meng A."/>
            <person name="Brown T."/>
            <person name="Cohen L."/>
        </authorList>
    </citation>
    <scope>NUCLEOTIDE SEQUENCE</scope>
    <source>
        <strain evidence="5">B650</strain>
    </source>
</reference>
<dbReference type="GO" id="GO:0000176">
    <property type="term" value="C:nuclear exosome (RNase complex)"/>
    <property type="evidence" value="ECO:0007669"/>
    <property type="project" value="TreeGrafter"/>
</dbReference>